<name>A0A6J7QVK1_9ZZZZ</name>
<dbReference type="InterPro" id="IPR018768">
    <property type="entry name" value="DUF2344"/>
</dbReference>
<feature type="region of interest" description="Disordered" evidence="1">
    <location>
        <begin position="163"/>
        <end position="191"/>
    </location>
</feature>
<protein>
    <submittedName>
        <fullName evidence="3">Unannotated protein</fullName>
    </submittedName>
</protein>
<dbReference type="AlphaFoldDB" id="A0A6J7QVK1"/>
<accession>A0A6J7QVK1</accession>
<gene>
    <name evidence="3" type="ORF">UFOPK3992_01705</name>
</gene>
<evidence type="ECO:0000259" key="2">
    <source>
        <dbReference type="Pfam" id="PF10105"/>
    </source>
</evidence>
<reference evidence="3" key="1">
    <citation type="submission" date="2020-05" db="EMBL/GenBank/DDBJ databases">
        <authorList>
            <person name="Chiriac C."/>
            <person name="Salcher M."/>
            <person name="Ghai R."/>
            <person name="Kavagutti S V."/>
        </authorList>
    </citation>
    <scope>NUCLEOTIDE SEQUENCE</scope>
</reference>
<dbReference type="EMBL" id="CAFBOZ010000288">
    <property type="protein sequence ID" value="CAB5020886.1"/>
    <property type="molecule type" value="Genomic_DNA"/>
</dbReference>
<feature type="domain" description="DUF2344" evidence="2">
    <location>
        <begin position="1"/>
        <end position="140"/>
    </location>
</feature>
<evidence type="ECO:0000256" key="1">
    <source>
        <dbReference type="SAM" id="MobiDB-lite"/>
    </source>
</evidence>
<dbReference type="NCBIfam" id="TIGR03936">
    <property type="entry name" value="sam_1_link_chp"/>
    <property type="match status" value="1"/>
</dbReference>
<proteinExistence type="predicted"/>
<organism evidence="3">
    <name type="scientific">freshwater metagenome</name>
    <dbReference type="NCBI Taxonomy" id="449393"/>
    <lineage>
        <taxon>unclassified sequences</taxon>
        <taxon>metagenomes</taxon>
        <taxon>ecological metagenomes</taxon>
    </lineage>
</organism>
<evidence type="ECO:0000313" key="3">
    <source>
        <dbReference type="EMBL" id="CAB5020886.1"/>
    </source>
</evidence>
<sequence length="191" mass="20036">MPTGTSSEAEYLEIGVLEHLDPDALCAALNSSLPDGLRIVEVVVARTNDLMTRLEAGEWLIELPGVEPADAARAASTLLAAEAVEVERMTKGGLRRFDARGAVVDLVECSGVSGRSESVVGESCAILRLVIRHGTPSVRPDDVLAALAAVADLAPPIPPRITRLAQGPLDEDARTVQDPLLPDRGESTVGS</sequence>
<dbReference type="Pfam" id="PF10105">
    <property type="entry name" value="DUF2344"/>
    <property type="match status" value="1"/>
</dbReference>
<feature type="compositionally biased region" description="Basic and acidic residues" evidence="1">
    <location>
        <begin position="171"/>
        <end position="191"/>
    </location>
</feature>